<dbReference type="RefSeq" id="WP_179510254.1">
    <property type="nucleotide sequence ID" value="NZ_JACCBY010000007.1"/>
</dbReference>
<comment type="pathway">
    <text evidence="3 19">Cofactor biosynthesis; adenosylcobalamin biosynthesis; adenosylcobalamin from cob(II)yrinate a,c-diamide: step 7/7.</text>
</comment>
<evidence type="ECO:0000256" key="8">
    <source>
        <dbReference type="ARBA" id="ARBA00022573"/>
    </source>
</evidence>
<keyword evidence="13 19" id="KW-0472">Membrane</keyword>
<comment type="subcellular location">
    <subcellularLocation>
        <location evidence="2 19">Cell membrane</location>
        <topology evidence="2 19">Multi-pass membrane protein</topology>
    </subcellularLocation>
</comment>
<feature type="transmembrane region" description="Helical" evidence="19">
    <location>
        <begin position="235"/>
        <end position="252"/>
    </location>
</feature>
<keyword evidence="11 19" id="KW-0460">Magnesium</keyword>
<comment type="caution">
    <text evidence="20">The sequence shown here is derived from an EMBL/GenBank/DDBJ whole genome shotgun (WGS) entry which is preliminary data.</text>
</comment>
<evidence type="ECO:0000256" key="17">
    <source>
        <dbReference type="ARBA" id="ARBA00048623"/>
    </source>
</evidence>
<dbReference type="PANTHER" id="PTHR34148:SF1">
    <property type="entry name" value="ADENOSYLCOBINAMIDE-GDP RIBAZOLETRANSFERASE"/>
    <property type="match status" value="1"/>
</dbReference>
<sequence>MRAPPWAPPLLAVQFLTRLPVPVLARLSAAQAADGLARAMAWLPLVGAVIGGVTAGVFVAAQTLWPPVIAALLALAVEALLTGAFHEDAVADYCDAFGGTARGEAALRIMRDSRIGSYGALGLGLMVALRCAALIALPPTLAVAAIVAAASAGRLWAVLLAAILPPVAEGTAARMGSVPARRALAALALALPGVLPLAWLRPLPLLVHAAFGVVLLSWLARVLRRRIGGSTGDCLGFAAYAGQLTLLLAVAAG</sequence>
<dbReference type="GO" id="GO:0051073">
    <property type="term" value="F:adenosylcobinamide-GDP ribazoletransferase activity"/>
    <property type="evidence" value="ECO:0007669"/>
    <property type="project" value="UniProtKB-UniRule"/>
</dbReference>
<keyword evidence="8 19" id="KW-0169">Cobalamin biosynthesis</keyword>
<evidence type="ECO:0000256" key="16">
    <source>
        <dbReference type="ARBA" id="ARBA00032853"/>
    </source>
</evidence>
<evidence type="ECO:0000256" key="6">
    <source>
        <dbReference type="ARBA" id="ARBA00015850"/>
    </source>
</evidence>
<reference evidence="20 21" key="1">
    <citation type="submission" date="2020-08" db="EMBL/GenBank/DDBJ databases">
        <title>The Agave Microbiome: Exploring the role of microbial communities in plant adaptations to desert environments.</title>
        <authorList>
            <person name="Partida-Martinez L.P."/>
        </authorList>
    </citation>
    <scope>NUCLEOTIDE SEQUENCE [LARGE SCALE GENOMIC DNA]</scope>
    <source>
        <strain evidence="20 21">AS2.3</strain>
    </source>
</reference>
<keyword evidence="21" id="KW-1185">Reference proteome</keyword>
<name>A0A7Y9FQZ5_9SPHN</name>
<gene>
    <name evidence="19" type="primary">cobS</name>
    <name evidence="20" type="ORF">HD841_003674</name>
</gene>
<dbReference type="EMBL" id="JACCBY010000007">
    <property type="protein sequence ID" value="NYD91855.1"/>
    <property type="molecule type" value="Genomic_DNA"/>
</dbReference>
<evidence type="ECO:0000256" key="7">
    <source>
        <dbReference type="ARBA" id="ARBA00022475"/>
    </source>
</evidence>
<comment type="catalytic activity">
    <reaction evidence="17 19">
        <text>alpha-ribazole + adenosylcob(III)inamide-GDP = adenosylcob(III)alamin + GMP + H(+)</text>
        <dbReference type="Rhea" id="RHEA:16049"/>
        <dbReference type="ChEBI" id="CHEBI:10329"/>
        <dbReference type="ChEBI" id="CHEBI:15378"/>
        <dbReference type="ChEBI" id="CHEBI:18408"/>
        <dbReference type="ChEBI" id="CHEBI:58115"/>
        <dbReference type="ChEBI" id="CHEBI:60487"/>
        <dbReference type="EC" id="2.7.8.26"/>
    </reaction>
</comment>
<comment type="catalytic activity">
    <reaction evidence="18 19">
        <text>alpha-ribazole 5'-phosphate + adenosylcob(III)inamide-GDP = adenosylcob(III)alamin 5'-phosphate + GMP + H(+)</text>
        <dbReference type="Rhea" id="RHEA:23560"/>
        <dbReference type="ChEBI" id="CHEBI:15378"/>
        <dbReference type="ChEBI" id="CHEBI:57918"/>
        <dbReference type="ChEBI" id="CHEBI:58115"/>
        <dbReference type="ChEBI" id="CHEBI:60487"/>
        <dbReference type="ChEBI" id="CHEBI:60493"/>
        <dbReference type="EC" id="2.7.8.26"/>
    </reaction>
</comment>
<evidence type="ECO:0000256" key="3">
    <source>
        <dbReference type="ARBA" id="ARBA00004663"/>
    </source>
</evidence>
<evidence type="ECO:0000256" key="15">
    <source>
        <dbReference type="ARBA" id="ARBA00032605"/>
    </source>
</evidence>
<organism evidence="20 21">
    <name type="scientific">Sphingomonas melonis</name>
    <dbReference type="NCBI Taxonomy" id="152682"/>
    <lineage>
        <taxon>Bacteria</taxon>
        <taxon>Pseudomonadati</taxon>
        <taxon>Pseudomonadota</taxon>
        <taxon>Alphaproteobacteria</taxon>
        <taxon>Sphingomonadales</taxon>
        <taxon>Sphingomonadaceae</taxon>
        <taxon>Sphingomonas</taxon>
    </lineage>
</organism>
<evidence type="ECO:0000313" key="20">
    <source>
        <dbReference type="EMBL" id="NYD91855.1"/>
    </source>
</evidence>
<dbReference type="PANTHER" id="PTHR34148">
    <property type="entry name" value="ADENOSYLCOBINAMIDE-GDP RIBAZOLETRANSFERASE"/>
    <property type="match status" value="1"/>
</dbReference>
<dbReference type="EC" id="2.7.8.26" evidence="5 19"/>
<evidence type="ECO:0000256" key="13">
    <source>
        <dbReference type="ARBA" id="ARBA00023136"/>
    </source>
</evidence>
<keyword evidence="12 19" id="KW-1133">Transmembrane helix</keyword>
<evidence type="ECO:0000256" key="5">
    <source>
        <dbReference type="ARBA" id="ARBA00013200"/>
    </source>
</evidence>
<evidence type="ECO:0000256" key="19">
    <source>
        <dbReference type="HAMAP-Rule" id="MF_00719"/>
    </source>
</evidence>
<feature type="transmembrane region" description="Helical" evidence="19">
    <location>
        <begin position="205"/>
        <end position="223"/>
    </location>
</feature>
<dbReference type="GO" id="GO:0008818">
    <property type="term" value="F:cobalamin 5'-phosphate synthase activity"/>
    <property type="evidence" value="ECO:0007669"/>
    <property type="project" value="UniProtKB-UniRule"/>
</dbReference>
<evidence type="ECO:0000256" key="11">
    <source>
        <dbReference type="ARBA" id="ARBA00022842"/>
    </source>
</evidence>
<evidence type="ECO:0000256" key="12">
    <source>
        <dbReference type="ARBA" id="ARBA00022989"/>
    </source>
</evidence>
<proteinExistence type="inferred from homology"/>
<dbReference type="GO" id="GO:0009236">
    <property type="term" value="P:cobalamin biosynthetic process"/>
    <property type="evidence" value="ECO:0007669"/>
    <property type="project" value="UniProtKB-UniRule"/>
</dbReference>
<protein>
    <recommendedName>
        <fullName evidence="6 19">Adenosylcobinamide-GDP ribazoletransferase</fullName>
        <ecNumber evidence="5 19">2.7.8.26</ecNumber>
    </recommendedName>
    <alternativeName>
        <fullName evidence="16 19">Cobalamin synthase</fullName>
    </alternativeName>
    <alternativeName>
        <fullName evidence="15 19">Cobalamin-5'-phosphate synthase</fullName>
    </alternativeName>
</protein>
<keyword evidence="7 19" id="KW-1003">Cell membrane</keyword>
<evidence type="ECO:0000256" key="9">
    <source>
        <dbReference type="ARBA" id="ARBA00022679"/>
    </source>
</evidence>
<feature type="transmembrane region" description="Helical" evidence="19">
    <location>
        <begin position="143"/>
        <end position="168"/>
    </location>
</feature>
<feature type="transmembrane region" description="Helical" evidence="19">
    <location>
        <begin position="118"/>
        <end position="137"/>
    </location>
</feature>
<comment type="function">
    <text evidence="14 19">Joins adenosylcobinamide-GDP and alpha-ribazole to generate adenosylcobalamin (Ado-cobalamin). Also synthesizes adenosylcobalamin 5'-phosphate from adenosylcobinamide-GDP and alpha-ribazole 5'-phosphate.</text>
</comment>
<dbReference type="InterPro" id="IPR003805">
    <property type="entry name" value="CobS"/>
</dbReference>
<evidence type="ECO:0000256" key="18">
    <source>
        <dbReference type="ARBA" id="ARBA00049504"/>
    </source>
</evidence>
<evidence type="ECO:0000256" key="14">
    <source>
        <dbReference type="ARBA" id="ARBA00025228"/>
    </source>
</evidence>
<feature type="transmembrane region" description="Helical" evidence="19">
    <location>
        <begin position="41"/>
        <end position="61"/>
    </location>
</feature>
<evidence type="ECO:0000256" key="1">
    <source>
        <dbReference type="ARBA" id="ARBA00001946"/>
    </source>
</evidence>
<comment type="similarity">
    <text evidence="4 19">Belongs to the CobS family.</text>
</comment>
<dbReference type="AlphaFoldDB" id="A0A7Y9FQZ5"/>
<dbReference type="Proteomes" id="UP000517753">
    <property type="component" value="Unassembled WGS sequence"/>
</dbReference>
<evidence type="ECO:0000256" key="4">
    <source>
        <dbReference type="ARBA" id="ARBA00010561"/>
    </source>
</evidence>
<dbReference type="HAMAP" id="MF_00719">
    <property type="entry name" value="CobS"/>
    <property type="match status" value="1"/>
</dbReference>
<dbReference type="GO" id="GO:0005886">
    <property type="term" value="C:plasma membrane"/>
    <property type="evidence" value="ECO:0007669"/>
    <property type="project" value="UniProtKB-SubCell"/>
</dbReference>
<evidence type="ECO:0000256" key="2">
    <source>
        <dbReference type="ARBA" id="ARBA00004651"/>
    </source>
</evidence>
<evidence type="ECO:0000256" key="10">
    <source>
        <dbReference type="ARBA" id="ARBA00022692"/>
    </source>
</evidence>
<keyword evidence="10 19" id="KW-0812">Transmembrane</keyword>
<accession>A0A7Y9FQZ5</accession>
<keyword evidence="9 19" id="KW-0808">Transferase</keyword>
<comment type="cofactor">
    <cofactor evidence="1 19">
        <name>Mg(2+)</name>
        <dbReference type="ChEBI" id="CHEBI:18420"/>
    </cofactor>
</comment>
<dbReference type="Pfam" id="PF02654">
    <property type="entry name" value="CobS"/>
    <property type="match status" value="1"/>
</dbReference>
<feature type="transmembrane region" description="Helical" evidence="19">
    <location>
        <begin position="180"/>
        <end position="199"/>
    </location>
</feature>
<evidence type="ECO:0000313" key="21">
    <source>
        <dbReference type="Proteomes" id="UP000517753"/>
    </source>
</evidence>
<dbReference type="UniPathway" id="UPA00148">
    <property type="reaction ID" value="UER00238"/>
</dbReference>